<gene>
    <name evidence="1" type="ORF">H5410_019275</name>
</gene>
<dbReference type="PANTHER" id="PTHR31973:SF113">
    <property type="entry name" value="PROTEIN FAR1-RELATED SEQUENCE 5-LIKE"/>
    <property type="match status" value="1"/>
</dbReference>
<dbReference type="PANTHER" id="PTHR31973">
    <property type="entry name" value="POLYPROTEIN, PUTATIVE-RELATED"/>
    <property type="match status" value="1"/>
</dbReference>
<organism evidence="1 2">
    <name type="scientific">Solanum commersonii</name>
    <name type="common">Commerson's wild potato</name>
    <name type="synonym">Commerson's nightshade</name>
    <dbReference type="NCBI Taxonomy" id="4109"/>
    <lineage>
        <taxon>Eukaryota</taxon>
        <taxon>Viridiplantae</taxon>
        <taxon>Streptophyta</taxon>
        <taxon>Embryophyta</taxon>
        <taxon>Tracheophyta</taxon>
        <taxon>Spermatophyta</taxon>
        <taxon>Magnoliopsida</taxon>
        <taxon>eudicotyledons</taxon>
        <taxon>Gunneridae</taxon>
        <taxon>Pentapetalae</taxon>
        <taxon>asterids</taxon>
        <taxon>lamiids</taxon>
        <taxon>Solanales</taxon>
        <taxon>Solanaceae</taxon>
        <taxon>Solanoideae</taxon>
        <taxon>Solaneae</taxon>
        <taxon>Solanum</taxon>
    </lineage>
</organism>
<evidence type="ECO:0000313" key="1">
    <source>
        <dbReference type="EMBL" id="KAG5619451.1"/>
    </source>
</evidence>
<keyword evidence="2" id="KW-1185">Reference proteome</keyword>
<accession>A0A9J6A579</accession>
<evidence type="ECO:0008006" key="3">
    <source>
        <dbReference type="Google" id="ProtNLM"/>
    </source>
</evidence>
<dbReference type="AlphaFoldDB" id="A0A9J6A579"/>
<proteinExistence type="predicted"/>
<comment type="caution">
    <text evidence="1">The sequence shown here is derived from an EMBL/GenBank/DDBJ whole genome shotgun (WGS) entry which is preliminary data.</text>
</comment>
<evidence type="ECO:0000313" key="2">
    <source>
        <dbReference type="Proteomes" id="UP000824120"/>
    </source>
</evidence>
<dbReference type="EMBL" id="JACXVP010000003">
    <property type="protein sequence ID" value="KAG5619451.1"/>
    <property type="molecule type" value="Genomic_DNA"/>
</dbReference>
<protein>
    <recommendedName>
        <fullName evidence="3">Transposase</fullName>
    </recommendedName>
</protein>
<reference evidence="1 2" key="1">
    <citation type="submission" date="2020-09" db="EMBL/GenBank/DDBJ databases">
        <title>De no assembly of potato wild relative species, Solanum commersonii.</title>
        <authorList>
            <person name="Cho K."/>
        </authorList>
    </citation>
    <scope>NUCLEOTIDE SEQUENCE [LARGE SCALE GENOMIC DNA]</scope>
    <source>
        <strain evidence="1">LZ3.2</strain>
        <tissue evidence="1">Leaf</tissue>
    </source>
</reference>
<sequence>MNLKALILAGLEINSVRKDIEIRYIVDGNTCPLKIRNDMGVKLYLEVRRNEPGIGMYPLCIDTIEKMVGEIHNFDCSSGEIICVEELNATNYITDSNSTNVKTGQLYKDKGTLIDVMTKYKIKNNFNFRVKRSDKKRKKSDVFKVRYFNSEHTCPMRDRILTKVQATIEFISGVTAPKLFNHKQIHTLQDVIEDIRAIYGVEISYQQVWRAKERALKMLKGKPSEGYKQMPRYMWMLNNVHPNSYIRMQKMENNQFMYLFIALRLLIRRFDYCKSVVVVDDAHLGGAYKGTFVSASTLDGAGCILPLTYGVVDTENDCS</sequence>
<dbReference type="OrthoDB" id="683469at2759"/>
<name>A0A9J6A579_SOLCO</name>
<dbReference type="Proteomes" id="UP000824120">
    <property type="component" value="Chromosome 3"/>
</dbReference>